<dbReference type="RefSeq" id="WP_186737703.1">
    <property type="nucleotide sequence ID" value="NZ_VFIA01000012.1"/>
</dbReference>
<keyword evidence="2" id="KW-1185">Reference proteome</keyword>
<protein>
    <submittedName>
        <fullName evidence="1">Uncharacterized protein</fullName>
    </submittedName>
</protein>
<gene>
    <name evidence="1" type="ORF">FH603_2435</name>
</gene>
<proteinExistence type="predicted"/>
<organism evidence="1 2">
    <name type="scientific">Spirosoma utsteinense</name>
    <dbReference type="NCBI Taxonomy" id="2585773"/>
    <lineage>
        <taxon>Bacteria</taxon>
        <taxon>Pseudomonadati</taxon>
        <taxon>Bacteroidota</taxon>
        <taxon>Cytophagia</taxon>
        <taxon>Cytophagales</taxon>
        <taxon>Cytophagaceae</taxon>
        <taxon>Spirosoma</taxon>
    </lineage>
</organism>
<name>A0ABR6W5Q9_9BACT</name>
<reference evidence="1 2" key="1">
    <citation type="submission" date="2019-06" db="EMBL/GenBank/DDBJ databases">
        <title>Spirosoma utsteinense sp. nov. isolated from Antarctic ice-free soils.</title>
        <authorList>
            <person name="Tahon G."/>
        </authorList>
    </citation>
    <scope>NUCLEOTIDE SEQUENCE [LARGE SCALE GENOMIC DNA]</scope>
    <source>
        <strain evidence="1 2">LMG 31447</strain>
    </source>
</reference>
<accession>A0ABR6W5Q9</accession>
<sequence>MPERSVQYLPECHADTALLRHFIPDHSFSIHCLGCPEVANTMLSPRAENYRLIGLVDNDPDLDSRCGGFFKTFTLVEHAHKVELRMNATRQQYLIVIDRAVETFLIWNAQQVGIDMLVYGFTPDVKQLRRLTKSPSIETDPNYRQLLADLHDQQAPGFLTLERILNDVTTT</sequence>
<dbReference type="EMBL" id="VFIA01000012">
    <property type="protein sequence ID" value="MBC3791926.1"/>
    <property type="molecule type" value="Genomic_DNA"/>
</dbReference>
<dbReference type="Proteomes" id="UP000700732">
    <property type="component" value="Unassembled WGS sequence"/>
</dbReference>
<evidence type="ECO:0000313" key="1">
    <source>
        <dbReference type="EMBL" id="MBC3791926.1"/>
    </source>
</evidence>
<comment type="caution">
    <text evidence="1">The sequence shown here is derived from an EMBL/GenBank/DDBJ whole genome shotgun (WGS) entry which is preliminary data.</text>
</comment>
<evidence type="ECO:0000313" key="2">
    <source>
        <dbReference type="Proteomes" id="UP000700732"/>
    </source>
</evidence>